<dbReference type="GO" id="GO:0016493">
    <property type="term" value="F:C-C chemokine receptor activity"/>
    <property type="evidence" value="ECO:0007669"/>
    <property type="project" value="TreeGrafter"/>
</dbReference>
<evidence type="ECO:0000313" key="12">
    <source>
        <dbReference type="Proteomes" id="UP000579812"/>
    </source>
</evidence>
<evidence type="ECO:0000259" key="10">
    <source>
        <dbReference type="PROSITE" id="PS50262"/>
    </source>
</evidence>
<dbReference type="GO" id="GO:0009897">
    <property type="term" value="C:external side of plasma membrane"/>
    <property type="evidence" value="ECO:0007669"/>
    <property type="project" value="TreeGrafter"/>
</dbReference>
<dbReference type="AlphaFoldDB" id="A0A7J6DFJ8"/>
<keyword evidence="12" id="KW-1185">Reference proteome</keyword>
<comment type="caution">
    <text evidence="11">The sequence shown here is derived from an EMBL/GenBank/DDBJ whole genome shotgun (WGS) entry which is preliminary data.</text>
</comment>
<keyword evidence="2 8" id="KW-0812">Transmembrane</keyword>
<dbReference type="SUPFAM" id="SSF81321">
    <property type="entry name" value="Family A G protein-coupled receptor-like"/>
    <property type="match status" value="2"/>
</dbReference>
<keyword evidence="3 9" id="KW-1133">Transmembrane helix</keyword>
<reference evidence="11 12" key="1">
    <citation type="submission" date="2020-04" db="EMBL/GenBank/DDBJ databases">
        <title>Chromosome-level genome assembly of a cyprinid fish Onychostoma macrolepis by integration of Nanopore Sequencing, Bionano and Hi-C technology.</title>
        <authorList>
            <person name="Wang D."/>
        </authorList>
    </citation>
    <scope>NUCLEOTIDE SEQUENCE [LARGE SCALE GENOMIC DNA]</scope>
    <source>
        <strain evidence="11">SWU-2019</strain>
        <tissue evidence="11">Muscle</tissue>
    </source>
</reference>
<dbReference type="EMBL" id="JAAMOB010000002">
    <property type="protein sequence ID" value="KAF4117785.1"/>
    <property type="molecule type" value="Genomic_DNA"/>
</dbReference>
<evidence type="ECO:0000256" key="4">
    <source>
        <dbReference type="ARBA" id="ARBA00023040"/>
    </source>
</evidence>
<dbReference type="PROSITE" id="PS50262">
    <property type="entry name" value="G_PROTEIN_RECEP_F1_2"/>
    <property type="match status" value="2"/>
</dbReference>
<dbReference type="Gene3D" id="1.20.1070.10">
    <property type="entry name" value="Rhodopsin 7-helix transmembrane proteins"/>
    <property type="match status" value="2"/>
</dbReference>
<feature type="domain" description="G-protein coupled receptors family 1 profile" evidence="10">
    <location>
        <begin position="46"/>
        <end position="161"/>
    </location>
</feature>
<feature type="transmembrane region" description="Helical" evidence="9">
    <location>
        <begin position="230"/>
        <end position="250"/>
    </location>
</feature>
<organism evidence="11 12">
    <name type="scientific">Onychostoma macrolepis</name>
    <dbReference type="NCBI Taxonomy" id="369639"/>
    <lineage>
        <taxon>Eukaryota</taxon>
        <taxon>Metazoa</taxon>
        <taxon>Chordata</taxon>
        <taxon>Craniata</taxon>
        <taxon>Vertebrata</taxon>
        <taxon>Euteleostomi</taxon>
        <taxon>Actinopterygii</taxon>
        <taxon>Neopterygii</taxon>
        <taxon>Teleostei</taxon>
        <taxon>Ostariophysi</taxon>
        <taxon>Cypriniformes</taxon>
        <taxon>Cyprinidae</taxon>
        <taxon>Acrossocheilinae</taxon>
        <taxon>Onychostoma</taxon>
    </lineage>
</organism>
<dbReference type="PANTHER" id="PTHR10489">
    <property type="entry name" value="CELL ADHESION MOLECULE"/>
    <property type="match status" value="1"/>
</dbReference>
<evidence type="ECO:0000256" key="9">
    <source>
        <dbReference type="SAM" id="Phobius"/>
    </source>
</evidence>
<evidence type="ECO:0000256" key="5">
    <source>
        <dbReference type="ARBA" id="ARBA00023136"/>
    </source>
</evidence>
<dbReference type="InterPro" id="IPR017452">
    <property type="entry name" value="GPCR_Rhodpsn_7TM"/>
</dbReference>
<feature type="transmembrane region" description="Helical" evidence="9">
    <location>
        <begin position="387"/>
        <end position="413"/>
    </location>
</feature>
<keyword evidence="4 8" id="KW-0297">G-protein coupled receptor</keyword>
<evidence type="ECO:0000256" key="3">
    <source>
        <dbReference type="ARBA" id="ARBA00022989"/>
    </source>
</evidence>
<sequence length="549" mass="63288">MKAQPITEYQYEISTLDYYDYNFTNDDICLKKNAVQFATAITPVIFIIIVLWVLVKYENLKSLTNTFLFNLALSDLIFTFGLPFWAYYYMYGWTLGDPACKAVNFVFYTGYYSSIIFLTVLTIHRYMAVVHPMSVVMSRKSLHCYATSIVIWIISLCAAIPQARRSRKEQKTTVKFAQTIFLKQLYNTVNQVLEMEEFDLNISYDENYSYVNNGLIIICEVEDYNKTTSVFYATIFCLSILGNGFLVFALTCYEDLKRATNLFMFCLALFDLLFTLTLPFWCVELLHHWVFGDIACKIMTGAYFVGIYGSLILLTAMTLDRFIVVVVRSYWLTRSRRLKCSKAACVGAWIISLIACLRDSIAAKSQNMHISTYACKGTNTVDDNIGYYAQLILLFLVPFAIIVFCYTKIILTLMSTSTRQKYRTVILVLCIVIAFFICWGPYHIIIVLMSVYDFDPCEHYKLHVAFIVCRILAFSHCCMNPALYIVRGKYRNLLSSLLFCSPELRQSGLYRRATDPSDSRIHPYTNEGARETCEMQQTNVTELNTLKTL</sequence>
<dbReference type="PROSITE" id="PS00237">
    <property type="entry name" value="G_PROTEIN_RECEP_F1_1"/>
    <property type="match status" value="1"/>
</dbReference>
<feature type="transmembrane region" description="Helical" evidence="9">
    <location>
        <begin position="102"/>
        <end position="121"/>
    </location>
</feature>
<feature type="transmembrane region" description="Helical" evidence="9">
    <location>
        <begin position="142"/>
        <end position="161"/>
    </location>
</feature>
<evidence type="ECO:0000256" key="8">
    <source>
        <dbReference type="RuleBase" id="RU000688"/>
    </source>
</evidence>
<dbReference type="GO" id="GO:0007204">
    <property type="term" value="P:positive regulation of cytosolic calcium ion concentration"/>
    <property type="evidence" value="ECO:0007669"/>
    <property type="project" value="TreeGrafter"/>
</dbReference>
<feature type="transmembrane region" description="Helical" evidence="9">
    <location>
        <begin position="67"/>
        <end position="90"/>
    </location>
</feature>
<dbReference type="PANTHER" id="PTHR10489:SF730">
    <property type="entry name" value="CHEMOKINE XC RECEPTOR 1"/>
    <property type="match status" value="1"/>
</dbReference>
<dbReference type="Proteomes" id="UP000579812">
    <property type="component" value="Unassembled WGS sequence"/>
</dbReference>
<evidence type="ECO:0000256" key="1">
    <source>
        <dbReference type="ARBA" id="ARBA00004370"/>
    </source>
</evidence>
<keyword evidence="7 8" id="KW-0807">Transducer</keyword>
<accession>A0A7J6DFJ8</accession>
<keyword evidence="5 9" id="KW-0472">Membrane</keyword>
<evidence type="ECO:0000313" key="11">
    <source>
        <dbReference type="EMBL" id="KAF4117785.1"/>
    </source>
</evidence>
<evidence type="ECO:0000256" key="2">
    <source>
        <dbReference type="ARBA" id="ARBA00022692"/>
    </source>
</evidence>
<proteinExistence type="inferred from homology"/>
<feature type="transmembrane region" description="Helical" evidence="9">
    <location>
        <begin position="262"/>
        <end position="281"/>
    </location>
</feature>
<dbReference type="GO" id="GO:0060326">
    <property type="term" value="P:cell chemotaxis"/>
    <property type="evidence" value="ECO:0007669"/>
    <property type="project" value="TreeGrafter"/>
</dbReference>
<dbReference type="GO" id="GO:0019957">
    <property type="term" value="F:C-C chemokine binding"/>
    <property type="evidence" value="ECO:0007669"/>
    <property type="project" value="TreeGrafter"/>
</dbReference>
<protein>
    <recommendedName>
        <fullName evidence="10">G-protein coupled receptors family 1 profile domain-containing protein</fullName>
    </recommendedName>
</protein>
<feature type="transmembrane region" description="Helical" evidence="9">
    <location>
        <begin position="34"/>
        <end position="55"/>
    </location>
</feature>
<feature type="domain" description="G-protein coupled receptors family 1 profile" evidence="10">
    <location>
        <begin position="242"/>
        <end position="484"/>
    </location>
</feature>
<dbReference type="PRINTS" id="PR00237">
    <property type="entry name" value="GPCRRHODOPSN"/>
</dbReference>
<feature type="transmembrane region" description="Helical" evidence="9">
    <location>
        <begin position="343"/>
        <end position="361"/>
    </location>
</feature>
<feature type="transmembrane region" description="Helical" evidence="9">
    <location>
        <begin position="464"/>
        <end position="486"/>
    </location>
</feature>
<name>A0A7J6DFJ8_9TELE</name>
<evidence type="ECO:0000256" key="7">
    <source>
        <dbReference type="ARBA" id="ARBA00023224"/>
    </source>
</evidence>
<dbReference type="InterPro" id="IPR050119">
    <property type="entry name" value="CCR1-9-like"/>
</dbReference>
<feature type="transmembrane region" description="Helical" evidence="9">
    <location>
        <begin position="425"/>
        <end position="452"/>
    </location>
</feature>
<gene>
    <name evidence="11" type="ORF">G5714_002338</name>
</gene>
<comment type="subcellular location">
    <subcellularLocation>
        <location evidence="1">Membrane</location>
    </subcellularLocation>
</comment>
<keyword evidence="6 8" id="KW-0675">Receptor</keyword>
<dbReference type="InterPro" id="IPR000276">
    <property type="entry name" value="GPCR_Rhodpsn"/>
</dbReference>
<dbReference type="GO" id="GO:0006955">
    <property type="term" value="P:immune response"/>
    <property type="evidence" value="ECO:0007669"/>
    <property type="project" value="TreeGrafter"/>
</dbReference>
<dbReference type="GO" id="GO:0019722">
    <property type="term" value="P:calcium-mediated signaling"/>
    <property type="evidence" value="ECO:0007669"/>
    <property type="project" value="TreeGrafter"/>
</dbReference>
<evidence type="ECO:0000256" key="6">
    <source>
        <dbReference type="ARBA" id="ARBA00023170"/>
    </source>
</evidence>
<feature type="transmembrane region" description="Helical" evidence="9">
    <location>
        <begin position="301"/>
        <end position="331"/>
    </location>
</feature>
<comment type="similarity">
    <text evidence="8">Belongs to the G-protein coupled receptor 1 family.</text>
</comment>
<dbReference type="Pfam" id="PF00001">
    <property type="entry name" value="7tm_1"/>
    <property type="match status" value="2"/>
</dbReference>